<dbReference type="Proteomes" id="UP000281261">
    <property type="component" value="Unassembled WGS sequence"/>
</dbReference>
<dbReference type="CDD" id="cd02509">
    <property type="entry name" value="GDP-M1P_Guanylyltransferase"/>
    <property type="match status" value="1"/>
</dbReference>
<feature type="domain" description="Nucleotidyl transferase" evidence="8">
    <location>
        <begin position="4"/>
        <end position="286"/>
    </location>
</feature>
<dbReference type="SUPFAM" id="SSF159283">
    <property type="entry name" value="Guanosine diphospho-D-mannose pyrophosphorylase/mannose-6-phosphate isomerase linker domain"/>
    <property type="match status" value="1"/>
</dbReference>
<dbReference type="InterPro" id="IPR005835">
    <property type="entry name" value="NTP_transferase_dom"/>
</dbReference>
<dbReference type="EC" id="2.7.7.13" evidence="2"/>
<dbReference type="FunFam" id="3.90.550.10:FF:000046">
    <property type="entry name" value="Mannose-1-phosphate guanylyltransferase (GDP)"/>
    <property type="match status" value="1"/>
</dbReference>
<evidence type="ECO:0000256" key="6">
    <source>
        <dbReference type="ARBA" id="ARBA00023134"/>
    </source>
</evidence>
<proteinExistence type="inferred from homology"/>
<gene>
    <name evidence="10" type="ORF">DRH29_02005</name>
</gene>
<dbReference type="Pfam" id="PF00483">
    <property type="entry name" value="NTP_transferase"/>
    <property type="match status" value="1"/>
</dbReference>
<evidence type="ECO:0000313" key="11">
    <source>
        <dbReference type="Proteomes" id="UP000281261"/>
    </source>
</evidence>
<evidence type="ECO:0000256" key="3">
    <source>
        <dbReference type="ARBA" id="ARBA00022679"/>
    </source>
</evidence>
<evidence type="ECO:0000256" key="2">
    <source>
        <dbReference type="ARBA" id="ARBA00012387"/>
    </source>
</evidence>
<dbReference type="AlphaFoldDB" id="A0A420ZCW3"/>
<comment type="caution">
    <text evidence="10">The sequence shown here is derived from an EMBL/GenBank/DDBJ whole genome shotgun (WGS) entry which is preliminary data.</text>
</comment>
<sequence length="360" mass="40951">MLYAVIVAGGQGTRLWPVSRRNNPKQLYSFDGGETLLQRTYKRMLKVVPREQIFIETNKDYKKEILEQLPNIDKTNIILEPASRNTAPAVGLAAAVIQKLDADATMINVWADHYIADEKQYKNKILLADKLLQKHPGYLVNIGSEPKYPATAFGYLKTSGRLGVINGEVIYKVSQFVEKPNLTAAKKYVRAGNYYWNTALFVWKVNTLLEMYQQYKPKIYDGLMKIQAAWGTNDQDKTINRIFPKLEKVAIDYAIFEKARNIALIPADIGWRDIGSWRDVYDILSKTGGTIVQKGKVRAIQTTDSLIFNENKDKLVVVIGMNNVVIVDTQDALLVMQKDRDQTIKNVIKEIEISKEAKFL</sequence>
<evidence type="ECO:0000256" key="1">
    <source>
        <dbReference type="ARBA" id="ARBA00006115"/>
    </source>
</evidence>
<accession>A0A420ZCW3</accession>
<dbReference type="PANTHER" id="PTHR46390">
    <property type="entry name" value="MANNOSE-1-PHOSPHATE GUANYLYLTRANSFERASE"/>
    <property type="match status" value="1"/>
</dbReference>
<keyword evidence="4 10" id="KW-0548">Nucleotidyltransferase</keyword>
<dbReference type="GO" id="GO:0009298">
    <property type="term" value="P:GDP-mannose biosynthetic process"/>
    <property type="evidence" value="ECO:0007669"/>
    <property type="project" value="TreeGrafter"/>
</dbReference>
<dbReference type="GO" id="GO:0004475">
    <property type="term" value="F:mannose-1-phosphate guanylyltransferase (GTP) activity"/>
    <property type="evidence" value="ECO:0007669"/>
    <property type="project" value="UniProtKB-EC"/>
</dbReference>
<keyword evidence="5" id="KW-0547">Nucleotide-binding</keyword>
<comment type="catalytic activity">
    <reaction evidence="7">
        <text>alpha-D-mannose 1-phosphate + GTP + H(+) = GDP-alpha-D-mannose + diphosphate</text>
        <dbReference type="Rhea" id="RHEA:15229"/>
        <dbReference type="ChEBI" id="CHEBI:15378"/>
        <dbReference type="ChEBI" id="CHEBI:33019"/>
        <dbReference type="ChEBI" id="CHEBI:37565"/>
        <dbReference type="ChEBI" id="CHEBI:57527"/>
        <dbReference type="ChEBI" id="CHEBI:58409"/>
        <dbReference type="EC" id="2.7.7.13"/>
    </reaction>
</comment>
<evidence type="ECO:0000259" key="8">
    <source>
        <dbReference type="Pfam" id="PF00483"/>
    </source>
</evidence>
<dbReference type="GO" id="GO:0005525">
    <property type="term" value="F:GTP binding"/>
    <property type="evidence" value="ECO:0007669"/>
    <property type="project" value="UniProtKB-KW"/>
</dbReference>
<protein>
    <recommendedName>
        <fullName evidence="2">mannose-1-phosphate guanylyltransferase</fullName>
        <ecNumber evidence="2">2.7.7.13</ecNumber>
    </recommendedName>
</protein>
<evidence type="ECO:0000256" key="7">
    <source>
        <dbReference type="ARBA" id="ARBA00047343"/>
    </source>
</evidence>
<dbReference type="InterPro" id="IPR029044">
    <property type="entry name" value="Nucleotide-diphossugar_trans"/>
</dbReference>
<evidence type="ECO:0000256" key="5">
    <source>
        <dbReference type="ARBA" id="ARBA00022741"/>
    </source>
</evidence>
<keyword evidence="3 10" id="KW-0808">Transferase</keyword>
<keyword evidence="6" id="KW-0342">GTP-binding</keyword>
<organism evidence="10 11">
    <name type="scientific">candidate division Kazan bacterium</name>
    <dbReference type="NCBI Taxonomy" id="2202143"/>
    <lineage>
        <taxon>Bacteria</taxon>
        <taxon>Bacteria division Kazan-3B-28</taxon>
    </lineage>
</organism>
<dbReference type="InterPro" id="IPR049577">
    <property type="entry name" value="GMPP_N"/>
</dbReference>
<dbReference type="PANTHER" id="PTHR46390:SF1">
    <property type="entry name" value="MANNOSE-1-PHOSPHATE GUANYLYLTRANSFERASE"/>
    <property type="match status" value="1"/>
</dbReference>
<comment type="similarity">
    <text evidence="1">Belongs to the mannose-6-phosphate isomerase type 2 family.</text>
</comment>
<dbReference type="EMBL" id="QMNG01000004">
    <property type="protein sequence ID" value="RLC37478.1"/>
    <property type="molecule type" value="Genomic_DNA"/>
</dbReference>
<evidence type="ECO:0000313" key="10">
    <source>
        <dbReference type="EMBL" id="RLC37478.1"/>
    </source>
</evidence>
<evidence type="ECO:0000259" key="9">
    <source>
        <dbReference type="Pfam" id="PF22640"/>
    </source>
</evidence>
<reference evidence="10 11" key="1">
    <citation type="submission" date="2018-06" db="EMBL/GenBank/DDBJ databases">
        <title>Extensive metabolic versatility and redundancy in microbially diverse, dynamic hydrothermal sediments.</title>
        <authorList>
            <person name="Dombrowski N."/>
            <person name="Teske A."/>
            <person name="Baker B.J."/>
        </authorList>
    </citation>
    <scope>NUCLEOTIDE SEQUENCE [LARGE SCALE GENOMIC DNA]</scope>
    <source>
        <strain evidence="10">B79_G16</strain>
    </source>
</reference>
<dbReference type="Pfam" id="PF22640">
    <property type="entry name" value="ManC_GMP_beta-helix"/>
    <property type="match status" value="1"/>
</dbReference>
<name>A0A420ZCW3_UNCK3</name>
<evidence type="ECO:0000256" key="4">
    <source>
        <dbReference type="ARBA" id="ARBA00022695"/>
    </source>
</evidence>
<dbReference type="Gene3D" id="3.90.550.10">
    <property type="entry name" value="Spore Coat Polysaccharide Biosynthesis Protein SpsA, Chain A"/>
    <property type="match status" value="1"/>
</dbReference>
<feature type="domain" description="MannoseP isomerase/GMP-like beta-helix" evidence="9">
    <location>
        <begin position="299"/>
        <end position="350"/>
    </location>
</feature>
<dbReference type="SUPFAM" id="SSF53448">
    <property type="entry name" value="Nucleotide-diphospho-sugar transferases"/>
    <property type="match status" value="1"/>
</dbReference>
<dbReference type="InterPro" id="IPR051161">
    <property type="entry name" value="Mannose-6P_isomerase_type2"/>
</dbReference>
<dbReference type="InterPro" id="IPR054566">
    <property type="entry name" value="ManC/GMP-like_b-helix"/>
</dbReference>